<dbReference type="EMBL" id="VBUK01000009">
    <property type="protein sequence ID" value="TLF43211.1"/>
    <property type="molecule type" value="Genomic_DNA"/>
</dbReference>
<evidence type="ECO:0000313" key="2">
    <source>
        <dbReference type="Proteomes" id="UP000308382"/>
    </source>
</evidence>
<dbReference type="RefSeq" id="WP_138259057.1">
    <property type="nucleotide sequence ID" value="NZ_VBUK01000009.1"/>
</dbReference>
<organism evidence="1 2">
    <name type="scientific">Maribacter aurantiacus</name>
    <dbReference type="NCBI Taxonomy" id="1882343"/>
    <lineage>
        <taxon>Bacteria</taxon>
        <taxon>Pseudomonadati</taxon>
        <taxon>Bacteroidota</taxon>
        <taxon>Flavobacteriia</taxon>
        <taxon>Flavobacteriales</taxon>
        <taxon>Flavobacteriaceae</taxon>
        <taxon>Maribacter</taxon>
    </lineage>
</organism>
<sequence>MKTWVTIFFVFAFTLALGQSNLVYLELGGNAGVASLNYERSFQRANNLGIRVGLGISFFEFEEEISSNSMSECIGCGVFSGLPKTSLSIPFSIQYPINLGNNNYLEAGVGSTGQISNKSILVQYGSLFFKRHFGENRKWIWKAGLTPILGVVGNNLDKDSESTIWFGASLGKRF</sequence>
<evidence type="ECO:0008006" key="3">
    <source>
        <dbReference type="Google" id="ProtNLM"/>
    </source>
</evidence>
<dbReference type="Proteomes" id="UP000308382">
    <property type="component" value="Unassembled WGS sequence"/>
</dbReference>
<gene>
    <name evidence="1" type="ORF">FEK29_13955</name>
</gene>
<dbReference type="OrthoDB" id="966005at2"/>
<protein>
    <recommendedName>
        <fullName evidence="3">Outer membrane protein beta-barrel domain-containing protein</fullName>
    </recommendedName>
</protein>
<accession>A0A5R8M0N8</accession>
<proteinExistence type="predicted"/>
<keyword evidence="2" id="KW-1185">Reference proteome</keyword>
<dbReference type="AlphaFoldDB" id="A0A5R8M0N8"/>
<evidence type="ECO:0000313" key="1">
    <source>
        <dbReference type="EMBL" id="TLF43211.1"/>
    </source>
</evidence>
<comment type="caution">
    <text evidence="1">The sequence shown here is derived from an EMBL/GenBank/DDBJ whole genome shotgun (WGS) entry which is preliminary data.</text>
</comment>
<reference evidence="1 2" key="1">
    <citation type="journal article" date="2017" name="Int. J. Syst. Evol. Microbiol.">
        <title>Maripseudobacter aurantiacus gen. nov., sp. nov., a novel member of the family Flavobacteriaceae isolated from a sedimentation basin.</title>
        <authorList>
            <person name="Chen C."/>
            <person name="Su Y."/>
            <person name="Tao T."/>
            <person name="Fu G."/>
            <person name="Zhang C."/>
            <person name="Sun C."/>
            <person name="Zhang X."/>
            <person name="Wu M."/>
        </authorList>
    </citation>
    <scope>NUCLEOTIDE SEQUENCE [LARGE SCALE GENOMIC DNA]</scope>
    <source>
        <strain evidence="2">CDA4</strain>
    </source>
</reference>
<name>A0A5R8M0N8_9FLAO</name>